<dbReference type="STRING" id="542762.A0A4V3WKN0"/>
<dbReference type="Proteomes" id="UP000306102">
    <property type="component" value="Unassembled WGS sequence"/>
</dbReference>
<feature type="transmembrane region" description="Helical" evidence="1">
    <location>
        <begin position="15"/>
        <end position="33"/>
    </location>
</feature>
<feature type="transmembrane region" description="Helical" evidence="1">
    <location>
        <begin position="63"/>
        <end position="83"/>
    </location>
</feature>
<comment type="caution">
    <text evidence="3">The sequence shown here is derived from an EMBL/GenBank/DDBJ whole genome shotgun (WGS) entry which is preliminary data.</text>
</comment>
<evidence type="ECO:0000259" key="2">
    <source>
        <dbReference type="Pfam" id="PF17834"/>
    </source>
</evidence>
<proteinExistence type="predicted"/>
<keyword evidence="1" id="KW-0812">Transmembrane</keyword>
<gene>
    <name evidence="3" type="ORF">TEA_010317</name>
</gene>
<accession>A0A4V3WKN0</accession>
<reference evidence="3 4" key="1">
    <citation type="journal article" date="2018" name="Proc. Natl. Acad. Sci. U.S.A.">
        <title>Draft genome sequence of Camellia sinensis var. sinensis provides insights into the evolution of the tea genome and tea quality.</title>
        <authorList>
            <person name="Wei C."/>
            <person name="Yang H."/>
            <person name="Wang S."/>
            <person name="Zhao J."/>
            <person name="Liu C."/>
            <person name="Gao L."/>
            <person name="Xia E."/>
            <person name="Lu Y."/>
            <person name="Tai Y."/>
            <person name="She G."/>
            <person name="Sun J."/>
            <person name="Cao H."/>
            <person name="Tong W."/>
            <person name="Gao Q."/>
            <person name="Li Y."/>
            <person name="Deng W."/>
            <person name="Jiang X."/>
            <person name="Wang W."/>
            <person name="Chen Q."/>
            <person name="Zhang S."/>
            <person name="Li H."/>
            <person name="Wu J."/>
            <person name="Wang P."/>
            <person name="Li P."/>
            <person name="Shi C."/>
            <person name="Zheng F."/>
            <person name="Jian J."/>
            <person name="Huang B."/>
            <person name="Shan D."/>
            <person name="Shi M."/>
            <person name="Fang C."/>
            <person name="Yue Y."/>
            <person name="Li F."/>
            <person name="Li D."/>
            <person name="Wei S."/>
            <person name="Han B."/>
            <person name="Jiang C."/>
            <person name="Yin Y."/>
            <person name="Xia T."/>
            <person name="Zhang Z."/>
            <person name="Bennetzen J.L."/>
            <person name="Zhao S."/>
            <person name="Wan X."/>
        </authorList>
    </citation>
    <scope>NUCLEOTIDE SEQUENCE [LARGE SCALE GENOMIC DNA]</scope>
    <source>
        <strain evidence="4">cv. Shuchazao</strain>
        <tissue evidence="3">Leaf</tissue>
    </source>
</reference>
<keyword evidence="4" id="KW-1185">Reference proteome</keyword>
<feature type="domain" description="Beta-galactosidase beta-sandwich" evidence="2">
    <location>
        <begin position="144"/>
        <end position="189"/>
    </location>
</feature>
<dbReference type="EMBL" id="SDRB02011408">
    <property type="protein sequence ID" value="THG01487.1"/>
    <property type="molecule type" value="Genomic_DNA"/>
</dbReference>
<feature type="transmembrane region" description="Helical" evidence="1">
    <location>
        <begin position="38"/>
        <end position="57"/>
    </location>
</feature>
<protein>
    <recommendedName>
        <fullName evidence="2">Beta-galactosidase beta-sandwich domain-containing protein</fullName>
    </recommendedName>
</protein>
<evidence type="ECO:0000313" key="4">
    <source>
        <dbReference type="Proteomes" id="UP000306102"/>
    </source>
</evidence>
<evidence type="ECO:0000256" key="1">
    <source>
        <dbReference type="SAM" id="Phobius"/>
    </source>
</evidence>
<keyword evidence="1" id="KW-1133">Transmembrane helix</keyword>
<dbReference type="Pfam" id="PF17834">
    <property type="entry name" value="GHD"/>
    <property type="match status" value="1"/>
</dbReference>
<evidence type="ECO:0000313" key="3">
    <source>
        <dbReference type="EMBL" id="THG01487.1"/>
    </source>
</evidence>
<sequence>MANSDKLWPAVTPSFRIFVLFPLLFAALFSPFFHKTTFLLFLELLHLPFFIFSSPLFPEFLSFELTVFVPPLLLLLHLQLLLLQSGGQRYRDGCTAQNMRFYMYFWEFLILQQEITSMLILQITGLAFASIDSDYIYIQGVDYEAYVCNSKSGDCAAFLAIYNSNSFAKLAFGNMHYNLPPWSISILLDYKICLSN</sequence>
<dbReference type="AlphaFoldDB" id="A0A4V3WKN0"/>
<organism evidence="3 4">
    <name type="scientific">Camellia sinensis var. sinensis</name>
    <name type="common">China tea</name>
    <dbReference type="NCBI Taxonomy" id="542762"/>
    <lineage>
        <taxon>Eukaryota</taxon>
        <taxon>Viridiplantae</taxon>
        <taxon>Streptophyta</taxon>
        <taxon>Embryophyta</taxon>
        <taxon>Tracheophyta</taxon>
        <taxon>Spermatophyta</taxon>
        <taxon>Magnoliopsida</taxon>
        <taxon>eudicotyledons</taxon>
        <taxon>Gunneridae</taxon>
        <taxon>Pentapetalae</taxon>
        <taxon>asterids</taxon>
        <taxon>Ericales</taxon>
        <taxon>Theaceae</taxon>
        <taxon>Camellia</taxon>
    </lineage>
</organism>
<dbReference type="InterPro" id="IPR041392">
    <property type="entry name" value="GHD"/>
</dbReference>
<name>A0A4V3WKN0_CAMSN</name>
<feature type="transmembrane region" description="Helical" evidence="1">
    <location>
        <begin position="104"/>
        <end position="129"/>
    </location>
</feature>
<keyword evidence="1" id="KW-0472">Membrane</keyword>